<dbReference type="STRING" id="1166018.FAES_2309"/>
<reference evidence="1 2" key="1">
    <citation type="journal article" date="2012" name="J. Bacteriol.">
        <title>Genome Sequence of Fibrella aestuarina BUZ 2T, a Filamentous Marine Bacterium.</title>
        <authorList>
            <person name="Filippini M."/>
            <person name="Qi W."/>
            <person name="Blom J."/>
            <person name="Goesmann A."/>
            <person name="Smits T.H."/>
            <person name="Bagheri H.C."/>
        </authorList>
    </citation>
    <scope>NUCLEOTIDE SEQUENCE [LARGE SCALE GENOMIC DNA]</scope>
    <source>
        <strain evidence="2">BUZ 2T</strain>
    </source>
</reference>
<keyword evidence="2" id="KW-1185">Reference proteome</keyword>
<organism evidence="1 2">
    <name type="scientific">Fibrella aestuarina BUZ 2</name>
    <dbReference type="NCBI Taxonomy" id="1166018"/>
    <lineage>
        <taxon>Bacteria</taxon>
        <taxon>Pseudomonadati</taxon>
        <taxon>Bacteroidota</taxon>
        <taxon>Cytophagia</taxon>
        <taxon>Cytophagales</taxon>
        <taxon>Spirosomataceae</taxon>
        <taxon>Fibrella</taxon>
    </lineage>
</organism>
<dbReference type="eggNOG" id="ENOG5033X6B">
    <property type="taxonomic scope" value="Bacteria"/>
</dbReference>
<dbReference type="EMBL" id="HE796683">
    <property type="protein sequence ID" value="CCH00318.1"/>
    <property type="molecule type" value="Genomic_DNA"/>
</dbReference>
<evidence type="ECO:0000313" key="1">
    <source>
        <dbReference type="EMBL" id="CCH00318.1"/>
    </source>
</evidence>
<dbReference type="RefSeq" id="WP_015331417.1">
    <property type="nucleotide sequence ID" value="NC_020054.1"/>
</dbReference>
<gene>
    <name evidence="1" type="ORF">FAES_2309</name>
</gene>
<name>I0K865_9BACT</name>
<proteinExistence type="predicted"/>
<evidence type="ECO:0000313" key="2">
    <source>
        <dbReference type="Proteomes" id="UP000011058"/>
    </source>
</evidence>
<protein>
    <submittedName>
        <fullName evidence="1">Uncharacterized protein</fullName>
    </submittedName>
</protein>
<dbReference type="AlphaFoldDB" id="I0K865"/>
<dbReference type="KEGG" id="fae:FAES_2309"/>
<accession>I0K865</accession>
<dbReference type="HOGENOM" id="CLU_1545330_0_0_10"/>
<dbReference type="OrthoDB" id="961757at2"/>
<sequence>MTPITDLLSLTAFIEEAVQLVPTIEKFMPLSNGLKAINEIEAYYTNDYAGITCFLQVAESQPKTNGAGLDSLTFLCSLTVAMKPDDPGAQAGLLARNETQKLLLHLLGRLRAMADRDAEELEDLGEPFELMIQPGQKMFPIGLLANVELEGYYIDVDVTVPANRLLFPEAWII</sequence>
<dbReference type="Proteomes" id="UP000011058">
    <property type="component" value="Chromosome"/>
</dbReference>